<dbReference type="EMBL" id="ABOX02000010">
    <property type="protein sequence ID" value="EEF61418.1"/>
    <property type="molecule type" value="Genomic_DNA"/>
</dbReference>
<keyword evidence="2" id="KW-0285">Flavoprotein</keyword>
<dbReference type="Proteomes" id="UP000003688">
    <property type="component" value="Unassembled WGS sequence"/>
</dbReference>
<dbReference type="SUPFAM" id="SSF51905">
    <property type="entry name" value="FAD/NAD(P)-binding domain"/>
    <property type="match status" value="1"/>
</dbReference>
<dbReference type="InterPro" id="IPR050641">
    <property type="entry name" value="RIFMO-like"/>
</dbReference>
<dbReference type="Pfam" id="PF01494">
    <property type="entry name" value="FAD_binding_3"/>
    <property type="match status" value="1"/>
</dbReference>
<keyword evidence="5" id="KW-0503">Monooxygenase</keyword>
<feature type="domain" description="FAD-binding" evidence="4">
    <location>
        <begin position="8"/>
        <end position="338"/>
    </location>
</feature>
<protein>
    <submittedName>
        <fullName evidence="5">Monooxygenase FAD-binding</fullName>
    </submittedName>
</protein>
<dbReference type="STRING" id="320771.Cflav_PD4439"/>
<dbReference type="PRINTS" id="PR00420">
    <property type="entry name" value="RNGMNOXGNASE"/>
</dbReference>
<comment type="cofactor">
    <cofactor evidence="1">
        <name>FAD</name>
        <dbReference type="ChEBI" id="CHEBI:57692"/>
    </cofactor>
</comment>
<dbReference type="PANTHER" id="PTHR43004:SF19">
    <property type="entry name" value="BINDING MONOOXYGENASE, PUTATIVE (JCVI)-RELATED"/>
    <property type="match status" value="1"/>
</dbReference>
<dbReference type="InterPro" id="IPR036188">
    <property type="entry name" value="FAD/NAD-bd_sf"/>
</dbReference>
<evidence type="ECO:0000259" key="4">
    <source>
        <dbReference type="Pfam" id="PF01494"/>
    </source>
</evidence>
<keyword evidence="5" id="KW-0560">Oxidoreductase</keyword>
<dbReference type="Gene3D" id="3.30.70.2450">
    <property type="match status" value="1"/>
</dbReference>
<evidence type="ECO:0000256" key="3">
    <source>
        <dbReference type="ARBA" id="ARBA00022827"/>
    </source>
</evidence>
<dbReference type="OrthoDB" id="9766816at2"/>
<evidence type="ECO:0000256" key="2">
    <source>
        <dbReference type="ARBA" id="ARBA00022630"/>
    </source>
</evidence>
<reference evidence="5 6" key="1">
    <citation type="journal article" date="2011" name="J. Bacteriol.">
        <title>Genome sequence of 'Pedosphaera parvula' Ellin514, an aerobic Verrucomicrobial isolate from pasture soil.</title>
        <authorList>
            <person name="Kant R."/>
            <person name="van Passel M.W."/>
            <person name="Sangwan P."/>
            <person name="Palva A."/>
            <person name="Lucas S."/>
            <person name="Copeland A."/>
            <person name="Lapidus A."/>
            <person name="Glavina Del Rio T."/>
            <person name="Dalin E."/>
            <person name="Tice H."/>
            <person name="Bruce D."/>
            <person name="Goodwin L."/>
            <person name="Pitluck S."/>
            <person name="Chertkov O."/>
            <person name="Larimer F.W."/>
            <person name="Land M.L."/>
            <person name="Hauser L."/>
            <person name="Brettin T.S."/>
            <person name="Detter J.C."/>
            <person name="Han S."/>
            <person name="de Vos W.M."/>
            <person name="Janssen P.H."/>
            <person name="Smidt H."/>
        </authorList>
    </citation>
    <scope>NUCLEOTIDE SEQUENCE [LARGE SCALE GENOMIC DNA]</scope>
    <source>
        <strain evidence="5 6">Ellin514</strain>
    </source>
</reference>
<sequence length="384" mass="41497">MDDSEHGIVIVGAGPTGLALGAELKRIGVSSLILDRLAVGANTSRAAVIHARTLEVLEPLGVTAELLKEGIVIPTFRIRDRSRILASVSFADLHTKYPFTLMCPQDCTEAILARRLESLGGVVQRPCEVVEIRPGENEVEVQFKSGGEVRTMHAQWVVGCDGMHSIVREQAAIPFLGGAYEESFVLADVEMDWPLGREEVNLFFSGDGLVVVAPLPGNHFRIVASVTEAPPEPSIADFQQILEERGPEKGAMTIHRMAWSSRFHVQHRIAKSMRQGRVLLAGDAAHVHSPAGGQGMNTGIQDAIALAGALKVTLQGNVTALDAWEEKRLEIAHSVVKMTDRMTKMATASSSGVKILRNAVVSIIGHIPFAQHALAEKLSELDNR</sequence>
<accession>B9XFQ4</accession>
<gene>
    <name evidence="5" type="ORF">Cflav_PD4439</name>
</gene>
<dbReference type="PANTHER" id="PTHR43004">
    <property type="entry name" value="TRK SYSTEM POTASSIUM UPTAKE PROTEIN"/>
    <property type="match status" value="1"/>
</dbReference>
<dbReference type="GO" id="GO:0016709">
    <property type="term" value="F:oxidoreductase activity, acting on paired donors, with incorporation or reduction of molecular oxygen, NAD(P)H as one donor, and incorporation of one atom of oxygen"/>
    <property type="evidence" value="ECO:0007669"/>
    <property type="project" value="UniProtKB-ARBA"/>
</dbReference>
<evidence type="ECO:0000256" key="1">
    <source>
        <dbReference type="ARBA" id="ARBA00001974"/>
    </source>
</evidence>
<dbReference type="AlphaFoldDB" id="B9XFQ4"/>
<keyword evidence="3" id="KW-0274">FAD</keyword>
<organism evidence="5 6">
    <name type="scientific">Pedosphaera parvula (strain Ellin514)</name>
    <dbReference type="NCBI Taxonomy" id="320771"/>
    <lineage>
        <taxon>Bacteria</taxon>
        <taxon>Pseudomonadati</taxon>
        <taxon>Verrucomicrobiota</taxon>
        <taxon>Pedosphaerae</taxon>
        <taxon>Pedosphaerales</taxon>
        <taxon>Pedosphaeraceae</taxon>
        <taxon>Pedosphaera</taxon>
    </lineage>
</organism>
<evidence type="ECO:0000313" key="5">
    <source>
        <dbReference type="EMBL" id="EEF61418.1"/>
    </source>
</evidence>
<dbReference type="RefSeq" id="WP_007414650.1">
    <property type="nucleotide sequence ID" value="NZ_ABOX02000010.1"/>
</dbReference>
<dbReference type="Gene3D" id="3.50.50.60">
    <property type="entry name" value="FAD/NAD(P)-binding domain"/>
    <property type="match status" value="1"/>
</dbReference>
<proteinExistence type="predicted"/>
<dbReference type="GO" id="GO:0071949">
    <property type="term" value="F:FAD binding"/>
    <property type="evidence" value="ECO:0007669"/>
    <property type="project" value="InterPro"/>
</dbReference>
<comment type="caution">
    <text evidence="5">The sequence shown here is derived from an EMBL/GenBank/DDBJ whole genome shotgun (WGS) entry which is preliminary data.</text>
</comment>
<keyword evidence="6" id="KW-1185">Reference proteome</keyword>
<evidence type="ECO:0000313" key="6">
    <source>
        <dbReference type="Proteomes" id="UP000003688"/>
    </source>
</evidence>
<dbReference type="InterPro" id="IPR002938">
    <property type="entry name" value="FAD-bd"/>
</dbReference>
<name>B9XFQ4_PEDPL</name>